<protein>
    <submittedName>
        <fullName evidence="1">Uncharacterized protein</fullName>
    </submittedName>
</protein>
<sequence>MPLFQSDLQSLPHKTIPFYILYVKIINNHAGKERLSVLM</sequence>
<evidence type="ECO:0000313" key="2">
    <source>
        <dbReference type="Proteomes" id="UP000435910"/>
    </source>
</evidence>
<dbReference type="AlphaFoldDB" id="A0A8B5YCQ9"/>
<name>A0A8B5YCQ9_BACLI</name>
<dbReference type="EMBL" id="NILC01000023">
    <property type="protein sequence ID" value="TWL27479.1"/>
    <property type="molecule type" value="Genomic_DNA"/>
</dbReference>
<accession>A0A8B5YCQ9</accession>
<dbReference type="Proteomes" id="UP000435910">
    <property type="component" value="Unassembled WGS sequence"/>
</dbReference>
<gene>
    <name evidence="1" type="ORF">CHCC16736_2800</name>
</gene>
<reference evidence="1 2" key="1">
    <citation type="submission" date="2019-06" db="EMBL/GenBank/DDBJ databases">
        <title>Genome sequence analysis of &gt;100 Bacillus licheniformis strains suggests intrinsic resistance to this species.</title>
        <authorList>
            <person name="Wels M."/>
            <person name="Siezen R.J."/>
            <person name="Johansen E."/>
            <person name="Stuer-Lauridsen B."/>
            <person name="Bjerre K."/>
            <person name="Nielsen B.K.K."/>
        </authorList>
    </citation>
    <scope>NUCLEOTIDE SEQUENCE [LARGE SCALE GENOMIC DNA]</scope>
    <source>
        <strain evidence="1 2">BAC-16736</strain>
    </source>
</reference>
<evidence type="ECO:0000313" key="1">
    <source>
        <dbReference type="EMBL" id="TWL27479.1"/>
    </source>
</evidence>
<proteinExistence type="predicted"/>
<comment type="caution">
    <text evidence="1">The sequence shown here is derived from an EMBL/GenBank/DDBJ whole genome shotgun (WGS) entry which is preliminary data.</text>
</comment>
<organism evidence="1 2">
    <name type="scientific">Bacillus licheniformis</name>
    <dbReference type="NCBI Taxonomy" id="1402"/>
    <lineage>
        <taxon>Bacteria</taxon>
        <taxon>Bacillati</taxon>
        <taxon>Bacillota</taxon>
        <taxon>Bacilli</taxon>
        <taxon>Bacillales</taxon>
        <taxon>Bacillaceae</taxon>
        <taxon>Bacillus</taxon>
    </lineage>
</organism>